<dbReference type="OrthoDB" id="9804753at2"/>
<accession>A0A1H4FGG0</accession>
<dbReference type="Gene3D" id="3.30.465.10">
    <property type="match status" value="1"/>
</dbReference>
<keyword evidence="15 20" id="KW-0560">Oxidoreductase</keyword>
<evidence type="ECO:0000256" key="10">
    <source>
        <dbReference type="ARBA" id="ARBA00022630"/>
    </source>
</evidence>
<dbReference type="EC" id="1.3.1.98" evidence="6 20"/>
<evidence type="ECO:0000256" key="3">
    <source>
        <dbReference type="ARBA" id="ARBA00004496"/>
    </source>
</evidence>
<evidence type="ECO:0000256" key="11">
    <source>
        <dbReference type="ARBA" id="ARBA00022827"/>
    </source>
</evidence>
<dbReference type="STRING" id="152573.SAMN04488051_11073"/>
<evidence type="ECO:0000256" key="9">
    <source>
        <dbReference type="ARBA" id="ARBA00022618"/>
    </source>
</evidence>
<dbReference type="GO" id="GO:0005829">
    <property type="term" value="C:cytosol"/>
    <property type="evidence" value="ECO:0007669"/>
    <property type="project" value="TreeGrafter"/>
</dbReference>
<dbReference type="InterPro" id="IPR036318">
    <property type="entry name" value="FAD-bd_PCMH-like_sf"/>
</dbReference>
<comment type="pathway">
    <text evidence="4 20">Cell wall biogenesis; peptidoglycan biosynthesis.</text>
</comment>
<dbReference type="SUPFAM" id="SSF56176">
    <property type="entry name" value="FAD-binding/transporter-associated domain-like"/>
    <property type="match status" value="1"/>
</dbReference>
<sequence length="339" mass="37517">MEILVEQDGRDYSTFRLPARLATVYQCQQLDDLRQVPLEPKPRVQGEGSNTVFIGDELPPLCRFVASTKELRWLDDDRALLHVEAGHNWHQLVCWTVEQGLWGLENLALIPGSVGAAPVQNIGAYGVELADRCRYVDFFHWDSQQVQRLDVSDCAFAYRDSVFKHQLAGQGVIVAVGFTLSKSPRRVLSYQGLDKLPANCTLQQVLATVVTIRQSKLPDPGELANCGSFFKNPLLPEKIAQALQLRYPAMPVFAQGKGQSKLSAAWLIDQAGFKGKKLGDIGCYSRQPLVLVNHGAGTAEQLLQLIESIQLQVQTRFGVALETEVQLVGQLSHRASVSL</sequence>
<dbReference type="Pfam" id="PF01565">
    <property type="entry name" value="FAD_binding_4"/>
    <property type="match status" value="1"/>
</dbReference>
<dbReference type="EMBL" id="FNRM01000010">
    <property type="protein sequence ID" value="SEA96463.1"/>
    <property type="molecule type" value="Genomic_DNA"/>
</dbReference>
<evidence type="ECO:0000256" key="20">
    <source>
        <dbReference type="HAMAP-Rule" id="MF_00037"/>
    </source>
</evidence>
<dbReference type="InterPro" id="IPR011601">
    <property type="entry name" value="MurB_C"/>
</dbReference>
<evidence type="ECO:0000256" key="1">
    <source>
        <dbReference type="ARBA" id="ARBA00001974"/>
    </source>
</evidence>
<evidence type="ECO:0000256" key="19">
    <source>
        <dbReference type="ARBA" id="ARBA00048914"/>
    </source>
</evidence>
<evidence type="ECO:0000256" key="12">
    <source>
        <dbReference type="ARBA" id="ARBA00022857"/>
    </source>
</evidence>
<comment type="catalytic activity">
    <reaction evidence="19 20">
        <text>UDP-N-acetyl-alpha-D-muramate + NADP(+) = UDP-N-acetyl-3-O-(1-carboxyvinyl)-alpha-D-glucosamine + NADPH + H(+)</text>
        <dbReference type="Rhea" id="RHEA:12248"/>
        <dbReference type="ChEBI" id="CHEBI:15378"/>
        <dbReference type="ChEBI" id="CHEBI:57783"/>
        <dbReference type="ChEBI" id="CHEBI:58349"/>
        <dbReference type="ChEBI" id="CHEBI:68483"/>
        <dbReference type="ChEBI" id="CHEBI:70757"/>
        <dbReference type="EC" id="1.3.1.98"/>
    </reaction>
</comment>
<organism evidence="22 23">
    <name type="scientific">Alkalimonas amylolytica</name>
    <dbReference type="NCBI Taxonomy" id="152573"/>
    <lineage>
        <taxon>Bacteria</taxon>
        <taxon>Pseudomonadati</taxon>
        <taxon>Pseudomonadota</taxon>
        <taxon>Gammaproteobacteria</taxon>
        <taxon>Alkalimonas</taxon>
    </lineage>
</organism>
<dbReference type="GO" id="GO:0009252">
    <property type="term" value="P:peptidoglycan biosynthetic process"/>
    <property type="evidence" value="ECO:0007669"/>
    <property type="project" value="UniProtKB-UniRule"/>
</dbReference>
<dbReference type="HAMAP" id="MF_00037">
    <property type="entry name" value="MurB"/>
    <property type="match status" value="1"/>
</dbReference>
<dbReference type="GO" id="GO:0008360">
    <property type="term" value="P:regulation of cell shape"/>
    <property type="evidence" value="ECO:0007669"/>
    <property type="project" value="UniProtKB-KW"/>
</dbReference>
<evidence type="ECO:0000313" key="22">
    <source>
        <dbReference type="EMBL" id="SEA96463.1"/>
    </source>
</evidence>
<keyword evidence="10 20" id="KW-0285">Flavoprotein</keyword>
<evidence type="ECO:0000256" key="16">
    <source>
        <dbReference type="ARBA" id="ARBA00023306"/>
    </source>
</evidence>
<comment type="function">
    <text evidence="2 20">Cell wall formation.</text>
</comment>
<dbReference type="PANTHER" id="PTHR21071:SF4">
    <property type="entry name" value="UDP-N-ACETYLENOLPYRUVOYLGLUCOSAMINE REDUCTASE"/>
    <property type="match status" value="1"/>
</dbReference>
<evidence type="ECO:0000256" key="2">
    <source>
        <dbReference type="ARBA" id="ARBA00003921"/>
    </source>
</evidence>
<keyword evidence="14 20" id="KW-0573">Peptidoglycan synthesis</keyword>
<dbReference type="GO" id="GO:0008762">
    <property type="term" value="F:UDP-N-acetylmuramate dehydrogenase activity"/>
    <property type="evidence" value="ECO:0007669"/>
    <property type="project" value="UniProtKB-UniRule"/>
</dbReference>
<dbReference type="PROSITE" id="PS51387">
    <property type="entry name" value="FAD_PCMH"/>
    <property type="match status" value="1"/>
</dbReference>
<evidence type="ECO:0000256" key="4">
    <source>
        <dbReference type="ARBA" id="ARBA00004752"/>
    </source>
</evidence>
<keyword evidence="12 20" id="KW-0521">NADP</keyword>
<feature type="active site" evidence="20">
    <location>
        <position position="159"/>
    </location>
</feature>
<name>A0A1H4FGG0_ALKAM</name>
<evidence type="ECO:0000256" key="5">
    <source>
        <dbReference type="ARBA" id="ARBA00010485"/>
    </source>
</evidence>
<keyword evidence="11 20" id="KW-0274">FAD</keyword>
<keyword evidence="9 20" id="KW-0132">Cell division</keyword>
<dbReference type="UniPathway" id="UPA00219"/>
<keyword evidence="16 20" id="KW-0131">Cell cycle</keyword>
<dbReference type="InterPro" id="IPR036635">
    <property type="entry name" value="MurB_C_sf"/>
</dbReference>
<dbReference type="Proteomes" id="UP000198773">
    <property type="component" value="Unassembled WGS sequence"/>
</dbReference>
<feature type="active site" description="Proton donor" evidence="20">
    <location>
        <position position="228"/>
    </location>
</feature>
<evidence type="ECO:0000256" key="18">
    <source>
        <dbReference type="ARBA" id="ARBA00031026"/>
    </source>
</evidence>
<evidence type="ECO:0000259" key="21">
    <source>
        <dbReference type="PROSITE" id="PS51387"/>
    </source>
</evidence>
<dbReference type="InterPro" id="IPR006094">
    <property type="entry name" value="Oxid_FAD_bind_N"/>
</dbReference>
<dbReference type="GO" id="GO:0051301">
    <property type="term" value="P:cell division"/>
    <property type="evidence" value="ECO:0007669"/>
    <property type="project" value="UniProtKB-KW"/>
</dbReference>
<evidence type="ECO:0000256" key="15">
    <source>
        <dbReference type="ARBA" id="ARBA00023002"/>
    </source>
</evidence>
<comment type="subcellular location">
    <subcellularLocation>
        <location evidence="3 20">Cytoplasm</location>
    </subcellularLocation>
</comment>
<feature type="active site" evidence="20">
    <location>
        <position position="324"/>
    </location>
</feature>
<evidence type="ECO:0000313" key="23">
    <source>
        <dbReference type="Proteomes" id="UP000198773"/>
    </source>
</evidence>
<keyword evidence="17 20" id="KW-0961">Cell wall biogenesis/degradation</keyword>
<keyword evidence="23" id="KW-1185">Reference proteome</keyword>
<dbReference type="NCBIfam" id="TIGR00179">
    <property type="entry name" value="murB"/>
    <property type="match status" value="1"/>
</dbReference>
<dbReference type="RefSeq" id="WP_091344837.1">
    <property type="nucleotide sequence ID" value="NZ_FNRM01000010.1"/>
</dbReference>
<keyword evidence="8 20" id="KW-0963">Cytoplasm</keyword>
<gene>
    <name evidence="20" type="primary">murB</name>
    <name evidence="22" type="ORF">SAMN04488051_11073</name>
</gene>
<dbReference type="InterPro" id="IPR016166">
    <property type="entry name" value="FAD-bd_PCMH"/>
</dbReference>
<feature type="domain" description="FAD-binding PCMH-type" evidence="21">
    <location>
        <begin position="17"/>
        <end position="183"/>
    </location>
</feature>
<keyword evidence="13 20" id="KW-0133">Cell shape</keyword>
<dbReference type="SUPFAM" id="SSF56194">
    <property type="entry name" value="Uridine diphospho-N-Acetylenolpyruvylglucosamine reductase, MurB, C-terminal domain"/>
    <property type="match status" value="1"/>
</dbReference>
<evidence type="ECO:0000256" key="6">
    <source>
        <dbReference type="ARBA" id="ARBA00012518"/>
    </source>
</evidence>
<evidence type="ECO:0000256" key="17">
    <source>
        <dbReference type="ARBA" id="ARBA00023316"/>
    </source>
</evidence>
<evidence type="ECO:0000256" key="13">
    <source>
        <dbReference type="ARBA" id="ARBA00022960"/>
    </source>
</evidence>
<evidence type="ECO:0000256" key="8">
    <source>
        <dbReference type="ARBA" id="ARBA00022490"/>
    </source>
</evidence>
<dbReference type="AlphaFoldDB" id="A0A1H4FGG0"/>
<dbReference type="NCBIfam" id="NF000755">
    <property type="entry name" value="PRK00046.1"/>
    <property type="match status" value="1"/>
</dbReference>
<comment type="cofactor">
    <cofactor evidence="1 20">
        <name>FAD</name>
        <dbReference type="ChEBI" id="CHEBI:57692"/>
    </cofactor>
</comment>
<dbReference type="GO" id="GO:0071949">
    <property type="term" value="F:FAD binding"/>
    <property type="evidence" value="ECO:0007669"/>
    <property type="project" value="InterPro"/>
</dbReference>
<protein>
    <recommendedName>
        <fullName evidence="7 20">UDP-N-acetylenolpyruvoylglucosamine reductase</fullName>
        <ecNumber evidence="6 20">1.3.1.98</ecNumber>
    </recommendedName>
    <alternativeName>
        <fullName evidence="18 20">UDP-N-acetylmuramate dehydrogenase</fullName>
    </alternativeName>
</protein>
<dbReference type="GO" id="GO:0071555">
    <property type="term" value="P:cell wall organization"/>
    <property type="evidence" value="ECO:0007669"/>
    <property type="project" value="UniProtKB-KW"/>
</dbReference>
<reference evidence="22 23" key="1">
    <citation type="submission" date="2016-10" db="EMBL/GenBank/DDBJ databases">
        <authorList>
            <person name="de Groot N.N."/>
        </authorList>
    </citation>
    <scope>NUCLEOTIDE SEQUENCE [LARGE SCALE GENOMIC DNA]</scope>
    <source>
        <strain evidence="22 23">CGMCC 1.3430</strain>
    </source>
</reference>
<dbReference type="InterPro" id="IPR016169">
    <property type="entry name" value="FAD-bd_PCMH_sub2"/>
</dbReference>
<dbReference type="Pfam" id="PF02873">
    <property type="entry name" value="MurB_C"/>
    <property type="match status" value="1"/>
</dbReference>
<dbReference type="Gene3D" id="3.90.78.10">
    <property type="entry name" value="UDP-N-acetylenolpyruvoylglucosamine reductase, C-terminal domain"/>
    <property type="match status" value="1"/>
</dbReference>
<comment type="similarity">
    <text evidence="5 20">Belongs to the MurB family.</text>
</comment>
<evidence type="ECO:0000256" key="7">
    <source>
        <dbReference type="ARBA" id="ARBA00015188"/>
    </source>
</evidence>
<dbReference type="PANTHER" id="PTHR21071">
    <property type="entry name" value="UDP-N-ACETYLENOLPYRUVOYLGLUCOSAMINE REDUCTASE"/>
    <property type="match status" value="1"/>
</dbReference>
<evidence type="ECO:0000256" key="14">
    <source>
        <dbReference type="ARBA" id="ARBA00022984"/>
    </source>
</evidence>
<proteinExistence type="inferred from homology"/>
<dbReference type="InterPro" id="IPR003170">
    <property type="entry name" value="MurB"/>
</dbReference>